<reference evidence="2" key="1">
    <citation type="submission" date="2020-04" db="EMBL/GenBank/DDBJ databases">
        <title>Hybrid Assembly of Korean Phytophthora infestans isolates.</title>
        <authorList>
            <person name="Prokchorchik M."/>
            <person name="Lee Y."/>
            <person name="Seo J."/>
            <person name="Cho J.-H."/>
            <person name="Park Y.-E."/>
            <person name="Jang D.-C."/>
            <person name="Im J.-S."/>
            <person name="Choi J.-G."/>
            <person name="Park H.-J."/>
            <person name="Lee G.-B."/>
            <person name="Lee Y.-G."/>
            <person name="Hong S.-Y."/>
            <person name="Cho K."/>
            <person name="Sohn K.H."/>
        </authorList>
    </citation>
    <scope>NUCLEOTIDE SEQUENCE</scope>
    <source>
        <strain evidence="2">KR_1_A1</strain>
    </source>
</reference>
<evidence type="ECO:0000313" key="2">
    <source>
        <dbReference type="EMBL" id="KAF4041443.1"/>
    </source>
</evidence>
<feature type="compositionally biased region" description="Basic residues" evidence="1">
    <location>
        <begin position="119"/>
        <end position="129"/>
    </location>
</feature>
<comment type="caution">
    <text evidence="2">The sequence shown here is derived from an EMBL/GenBank/DDBJ whole genome shotgun (WGS) entry which is preliminary data.</text>
</comment>
<protein>
    <submittedName>
        <fullName evidence="2">Uncharacterized protein</fullName>
    </submittedName>
</protein>
<dbReference type="AlphaFoldDB" id="A0A833SXS0"/>
<feature type="compositionally biased region" description="Polar residues" evidence="1">
    <location>
        <begin position="55"/>
        <end position="91"/>
    </location>
</feature>
<evidence type="ECO:0000313" key="3">
    <source>
        <dbReference type="Proteomes" id="UP000602510"/>
    </source>
</evidence>
<keyword evidence="3" id="KW-1185">Reference proteome</keyword>
<organism evidence="2 3">
    <name type="scientific">Phytophthora infestans</name>
    <name type="common">Potato late blight agent</name>
    <name type="synonym">Botrytis infestans</name>
    <dbReference type="NCBI Taxonomy" id="4787"/>
    <lineage>
        <taxon>Eukaryota</taxon>
        <taxon>Sar</taxon>
        <taxon>Stramenopiles</taxon>
        <taxon>Oomycota</taxon>
        <taxon>Peronosporomycetes</taxon>
        <taxon>Peronosporales</taxon>
        <taxon>Peronosporaceae</taxon>
        <taxon>Phytophthora</taxon>
    </lineage>
</organism>
<dbReference type="Proteomes" id="UP000602510">
    <property type="component" value="Unassembled WGS sequence"/>
</dbReference>
<proteinExistence type="predicted"/>
<gene>
    <name evidence="2" type="ORF">GN244_ATG06298</name>
</gene>
<dbReference type="EMBL" id="WSZM01000124">
    <property type="protein sequence ID" value="KAF4041443.1"/>
    <property type="molecule type" value="Genomic_DNA"/>
</dbReference>
<sequence length="158" mass="16896">MDSDEPLEVTEPNEGATGADIDQTVEVADAEQTTSVEVDEPDRRVETSAGKYSISACTQTHTRPYSPSQTAARPSGPSEESTQPSAQSGTPTGPPEQITRPVRLEDDSDAFDVASPPRSRGRPKTKPKAARKEQNLAVLMTKDGSEMHSKNMTIATLA</sequence>
<accession>A0A833SXS0</accession>
<feature type="region of interest" description="Disordered" evidence="1">
    <location>
        <begin position="1"/>
        <end position="135"/>
    </location>
</feature>
<name>A0A833SXS0_PHYIN</name>
<evidence type="ECO:0000256" key="1">
    <source>
        <dbReference type="SAM" id="MobiDB-lite"/>
    </source>
</evidence>